<gene>
    <name evidence="4" type="ORF">LJD61_10595</name>
</gene>
<protein>
    <submittedName>
        <fullName evidence="4">M23 family metallopeptidase</fullName>
    </submittedName>
</protein>
<comment type="caution">
    <text evidence="4">The sequence shown here is derived from an EMBL/GenBank/DDBJ whole genome shotgun (WGS) entry which is preliminary data.</text>
</comment>
<evidence type="ECO:0000256" key="1">
    <source>
        <dbReference type="SAM" id="Coils"/>
    </source>
</evidence>
<keyword evidence="1" id="KW-0175">Coiled coil</keyword>
<keyword evidence="2" id="KW-0472">Membrane</keyword>
<dbReference type="InterPro" id="IPR050570">
    <property type="entry name" value="Cell_wall_metabolism_enzyme"/>
</dbReference>
<feature type="transmembrane region" description="Helical" evidence="2">
    <location>
        <begin position="37"/>
        <end position="56"/>
    </location>
</feature>
<dbReference type="Proteomes" id="UP001651880">
    <property type="component" value="Unassembled WGS sequence"/>
</dbReference>
<keyword evidence="2" id="KW-1133">Transmembrane helix</keyword>
<evidence type="ECO:0000259" key="3">
    <source>
        <dbReference type="Pfam" id="PF01551"/>
    </source>
</evidence>
<dbReference type="CDD" id="cd12797">
    <property type="entry name" value="M23_peptidase"/>
    <property type="match status" value="1"/>
</dbReference>
<feature type="coiled-coil region" evidence="1">
    <location>
        <begin position="70"/>
        <end position="108"/>
    </location>
</feature>
<reference evidence="4 5" key="1">
    <citation type="submission" date="2021-10" db="EMBL/GenBank/DDBJ databases">
        <title>Lutispora strain m25 sp. nov., a thermophilic, non-spore-forming bacterium isolated from a lab-scale methanogenic bioreactor digesting anaerobic sludge.</title>
        <authorList>
            <person name="El Houari A."/>
            <person name="Mcdonald J."/>
        </authorList>
    </citation>
    <scope>NUCLEOTIDE SEQUENCE [LARGE SCALE GENOMIC DNA]</scope>
    <source>
        <strain evidence="5">m25</strain>
    </source>
</reference>
<sequence length="319" mass="34783">MKKALVSSKKSHATFLYIPENQSSVRSVRMPIWGPKVLACILGALIIYSSFSAYAINHLKFQYETSKKDIRALTEINNSQKAEIECLNLNAQKIQMQLEQNIAALEEVKAAVGLKDKASEETKITKAPITVSQATDKNIALPFVSGNSYDLSAELSSLQTSLLSLSKKTMNQKTEIDKSVASIKDRLDYLRCVPSIAPVVAKITAGYGYRRNPFTSRGSEFHDGIDFGAPYGTKVVATGDGVVLFAGYQSGYGRMVIISHGYGLTTSYSHNSSILVKKGDKVKRGQAISKVGSTGRSTGAHLHYEVKLNGKNVNPAKYF</sequence>
<keyword evidence="5" id="KW-1185">Reference proteome</keyword>
<evidence type="ECO:0000313" key="5">
    <source>
        <dbReference type="Proteomes" id="UP001651880"/>
    </source>
</evidence>
<dbReference type="InterPro" id="IPR011055">
    <property type="entry name" value="Dup_hybrid_motif"/>
</dbReference>
<proteinExistence type="predicted"/>
<feature type="domain" description="M23ase beta-sheet core" evidence="3">
    <location>
        <begin position="221"/>
        <end position="315"/>
    </location>
</feature>
<evidence type="ECO:0000313" key="4">
    <source>
        <dbReference type="EMBL" id="MCQ1529991.1"/>
    </source>
</evidence>
<organism evidence="4 5">
    <name type="scientific">Lutispora saccharofermentans</name>
    <dbReference type="NCBI Taxonomy" id="3024236"/>
    <lineage>
        <taxon>Bacteria</taxon>
        <taxon>Bacillati</taxon>
        <taxon>Bacillota</taxon>
        <taxon>Clostridia</taxon>
        <taxon>Lutisporales</taxon>
        <taxon>Lutisporaceae</taxon>
        <taxon>Lutispora</taxon>
    </lineage>
</organism>
<dbReference type="PANTHER" id="PTHR21666:SF286">
    <property type="entry name" value="LIPOPROTEIN NLPD"/>
    <property type="match status" value="1"/>
</dbReference>
<dbReference type="SUPFAM" id="SSF51261">
    <property type="entry name" value="Duplicated hybrid motif"/>
    <property type="match status" value="1"/>
</dbReference>
<accession>A0ABT1NFQ4</accession>
<keyword evidence="2" id="KW-0812">Transmembrane</keyword>
<dbReference type="RefSeq" id="WP_255227508.1">
    <property type="nucleotide sequence ID" value="NZ_JAJEKE010000008.1"/>
</dbReference>
<dbReference type="EMBL" id="JAJEKE010000008">
    <property type="protein sequence ID" value="MCQ1529991.1"/>
    <property type="molecule type" value="Genomic_DNA"/>
</dbReference>
<dbReference type="InterPro" id="IPR016047">
    <property type="entry name" value="M23ase_b-sheet_dom"/>
</dbReference>
<dbReference type="Gene3D" id="2.70.70.10">
    <property type="entry name" value="Glucose Permease (Domain IIA)"/>
    <property type="match status" value="1"/>
</dbReference>
<dbReference type="Pfam" id="PF01551">
    <property type="entry name" value="Peptidase_M23"/>
    <property type="match status" value="1"/>
</dbReference>
<evidence type="ECO:0000256" key="2">
    <source>
        <dbReference type="SAM" id="Phobius"/>
    </source>
</evidence>
<name>A0ABT1NFQ4_9FIRM</name>
<dbReference type="PANTHER" id="PTHR21666">
    <property type="entry name" value="PEPTIDASE-RELATED"/>
    <property type="match status" value="1"/>
</dbReference>